<comment type="caution">
    <text evidence="2">The sequence shown here is derived from an EMBL/GenBank/DDBJ whole genome shotgun (WGS) entry which is preliminary data.</text>
</comment>
<protein>
    <recommendedName>
        <fullName evidence="1">Rhodanese domain-containing protein</fullName>
    </recommendedName>
</protein>
<dbReference type="PANTHER" id="PTHR44542:SF12">
    <property type="entry name" value="THIOSULFATE SULFURTRANSFERASE 18"/>
    <property type="match status" value="1"/>
</dbReference>
<dbReference type="CDD" id="cd00158">
    <property type="entry name" value="RHOD"/>
    <property type="match status" value="1"/>
</dbReference>
<organism evidence="2 3">
    <name type="scientific">Kingdonia uniflora</name>
    <dbReference type="NCBI Taxonomy" id="39325"/>
    <lineage>
        <taxon>Eukaryota</taxon>
        <taxon>Viridiplantae</taxon>
        <taxon>Streptophyta</taxon>
        <taxon>Embryophyta</taxon>
        <taxon>Tracheophyta</taxon>
        <taxon>Spermatophyta</taxon>
        <taxon>Magnoliopsida</taxon>
        <taxon>Ranunculales</taxon>
        <taxon>Circaeasteraceae</taxon>
        <taxon>Kingdonia</taxon>
    </lineage>
</organism>
<dbReference type="PANTHER" id="PTHR44542">
    <property type="entry name" value="THIOSULFATE SULFURTRANSFERASE 18"/>
    <property type="match status" value="1"/>
</dbReference>
<dbReference type="SUPFAM" id="SSF52821">
    <property type="entry name" value="Rhodanese/Cell cycle control phosphatase"/>
    <property type="match status" value="1"/>
</dbReference>
<feature type="domain" description="Rhodanese" evidence="1">
    <location>
        <begin position="50"/>
        <end position="137"/>
    </location>
</feature>
<dbReference type="InterPro" id="IPR044684">
    <property type="entry name" value="STR17/STR18/HARC1-like"/>
</dbReference>
<dbReference type="EMBL" id="JACGCM010001996">
    <property type="protein sequence ID" value="KAF6146312.1"/>
    <property type="molecule type" value="Genomic_DNA"/>
</dbReference>
<accession>A0A7J7LUU8</accession>
<dbReference type="OrthoDB" id="566238at2759"/>
<dbReference type="Proteomes" id="UP000541444">
    <property type="component" value="Unassembled WGS sequence"/>
</dbReference>
<dbReference type="AlphaFoldDB" id="A0A7J7LUU8"/>
<name>A0A7J7LUU8_9MAGN</name>
<sequence length="139" mass="15767">MVTILLQFFIQEMEQYLDQLFCEILLIFLYFSSSELDVVTVDVHQAKDLVLSGHRYIDVRKPLEHSLHVNTPQGRVKNPSFLEQILSSCKKDDHLGCQSGVRSVYASYDLLNADFRYVSNMGGGMLDGGERVGCEETKS</sequence>
<dbReference type="InterPro" id="IPR036873">
    <property type="entry name" value="Rhodanese-like_dom_sf"/>
</dbReference>
<evidence type="ECO:0000313" key="3">
    <source>
        <dbReference type="Proteomes" id="UP000541444"/>
    </source>
</evidence>
<gene>
    <name evidence="2" type="ORF">GIB67_031334</name>
</gene>
<dbReference type="Gene3D" id="3.40.250.10">
    <property type="entry name" value="Rhodanese-like domain"/>
    <property type="match status" value="1"/>
</dbReference>
<dbReference type="GO" id="GO:0003824">
    <property type="term" value="F:catalytic activity"/>
    <property type="evidence" value="ECO:0007669"/>
    <property type="project" value="InterPro"/>
</dbReference>
<dbReference type="InterPro" id="IPR001763">
    <property type="entry name" value="Rhodanese-like_dom"/>
</dbReference>
<keyword evidence="3" id="KW-1185">Reference proteome</keyword>
<reference evidence="2 3" key="1">
    <citation type="journal article" date="2020" name="IScience">
        <title>Genome Sequencing of the Endangered Kingdonia uniflora (Circaeasteraceae, Ranunculales) Reveals Potential Mechanisms of Evolutionary Specialization.</title>
        <authorList>
            <person name="Sun Y."/>
            <person name="Deng T."/>
            <person name="Zhang A."/>
            <person name="Moore M.J."/>
            <person name="Landis J.B."/>
            <person name="Lin N."/>
            <person name="Zhang H."/>
            <person name="Zhang X."/>
            <person name="Huang J."/>
            <person name="Zhang X."/>
            <person name="Sun H."/>
            <person name="Wang H."/>
        </authorList>
    </citation>
    <scope>NUCLEOTIDE SEQUENCE [LARGE SCALE GENOMIC DNA]</scope>
    <source>
        <strain evidence="2">TB1705</strain>
        <tissue evidence="2">Leaf</tissue>
    </source>
</reference>
<proteinExistence type="predicted"/>
<evidence type="ECO:0000259" key="1">
    <source>
        <dbReference type="PROSITE" id="PS50206"/>
    </source>
</evidence>
<dbReference type="PROSITE" id="PS50206">
    <property type="entry name" value="RHODANESE_3"/>
    <property type="match status" value="1"/>
</dbReference>
<evidence type="ECO:0000313" key="2">
    <source>
        <dbReference type="EMBL" id="KAF6146312.1"/>
    </source>
</evidence>